<name>A0A098VMY1_9MICR</name>
<dbReference type="HOGENOM" id="CLU_038494_0_0_1"/>
<keyword evidence="4" id="KW-1185">Reference proteome</keyword>
<dbReference type="Proteomes" id="UP000029725">
    <property type="component" value="Unassembled WGS sequence"/>
</dbReference>
<evidence type="ECO:0000256" key="1">
    <source>
        <dbReference type="SAM" id="MobiDB-lite"/>
    </source>
</evidence>
<feature type="transmembrane region" description="Helical" evidence="2">
    <location>
        <begin position="92"/>
        <end position="117"/>
    </location>
</feature>
<keyword evidence="2" id="KW-0812">Transmembrane</keyword>
<feature type="transmembrane region" description="Helical" evidence="2">
    <location>
        <begin position="129"/>
        <end position="147"/>
    </location>
</feature>
<dbReference type="EMBL" id="JMKJ01000583">
    <property type="protein sequence ID" value="KGG50378.1"/>
    <property type="molecule type" value="Genomic_DNA"/>
</dbReference>
<organism evidence="3 4">
    <name type="scientific">Mitosporidium daphniae</name>
    <dbReference type="NCBI Taxonomy" id="1485682"/>
    <lineage>
        <taxon>Eukaryota</taxon>
        <taxon>Fungi</taxon>
        <taxon>Fungi incertae sedis</taxon>
        <taxon>Microsporidia</taxon>
        <taxon>Mitosporidium</taxon>
    </lineage>
</organism>
<dbReference type="GeneID" id="25260738"/>
<evidence type="ECO:0000313" key="3">
    <source>
        <dbReference type="EMBL" id="KGG50378.1"/>
    </source>
</evidence>
<feature type="region of interest" description="Disordered" evidence="1">
    <location>
        <begin position="151"/>
        <end position="180"/>
    </location>
</feature>
<accession>A0A098VMY1</accession>
<comment type="caution">
    <text evidence="3">The sequence shown here is derived from an EMBL/GenBank/DDBJ whole genome shotgun (WGS) entry which is preliminary data.</text>
</comment>
<protein>
    <submittedName>
        <fullName evidence="3">Uncharacterized protein</fullName>
    </submittedName>
</protein>
<keyword evidence="2" id="KW-0472">Membrane</keyword>
<feature type="transmembrane region" description="Helical" evidence="2">
    <location>
        <begin position="7"/>
        <end position="27"/>
    </location>
</feature>
<evidence type="ECO:0000256" key="2">
    <source>
        <dbReference type="SAM" id="Phobius"/>
    </source>
</evidence>
<gene>
    <name evidence="3" type="ORF">DI09_73p60</name>
</gene>
<sequence length="496" mass="55483">MHVSSSIVRRAVCVTVLVFLIVVALVLKSPTSSGEPSTAAAAATPSAILIPKVENASSKTSRIISLQKQDSFMWLKNSIKKMQTHYTGLDGMLTVAITACICIATLLALRVAYGLAVPARSRSKHLHTYIFKLAGICTVIGFSAYFISSTNSSTNSPTDSSTNSSKNSSTDSPTDSSKDQKAEYNRANGLFCNFAGKYPDYTWRLKNVTDFYVFFNGSQDRTYFPSALKPMFYFPRQDGFFTAEKIPSNETSSPPKWIRSFYCTESIESFLKIFFISRGFVNNKSFPGETFRDELDHHMKCVDNRQSFLLILTENLDSFLKNDDEISQFFDQKTLKNEDLVQKFFKGNYSNAAEEEQKLRYAVSTHFKKWADHALVPAVIQSHGVNITVKEDNTLSFKGAKGKIWELGNYVAKNDSNFTFSLQGLTSGVLKIPILGEKLEPLDLLKGIYIWNQDKMDNLDHMNMNMKAAQGALIDASNSTITLLGYMYRNLTAKNS</sequence>
<feature type="compositionally biased region" description="Low complexity" evidence="1">
    <location>
        <begin position="151"/>
        <end position="175"/>
    </location>
</feature>
<keyword evidence="2" id="KW-1133">Transmembrane helix</keyword>
<dbReference type="RefSeq" id="XP_013236814.1">
    <property type="nucleotide sequence ID" value="XM_013381360.1"/>
</dbReference>
<dbReference type="AlphaFoldDB" id="A0A098VMY1"/>
<reference evidence="3 4" key="1">
    <citation type="submission" date="2014-04" db="EMBL/GenBank/DDBJ databases">
        <title>A new species of microsporidia sheds light on the evolution of extreme parasitism.</title>
        <authorList>
            <person name="Haag K.L."/>
            <person name="James T.Y."/>
            <person name="Larsson R."/>
            <person name="Schaer T.M."/>
            <person name="Refardt D."/>
            <person name="Pombert J.-F."/>
            <person name="Ebert D."/>
        </authorList>
    </citation>
    <scope>NUCLEOTIDE SEQUENCE [LARGE SCALE GENOMIC DNA]</scope>
    <source>
        <strain evidence="3 4">UGP3</strain>
        <tissue evidence="3">Spores</tissue>
    </source>
</reference>
<evidence type="ECO:0000313" key="4">
    <source>
        <dbReference type="Proteomes" id="UP000029725"/>
    </source>
</evidence>
<proteinExistence type="predicted"/>
<dbReference type="VEuPathDB" id="MicrosporidiaDB:DI09_73p60"/>